<protein>
    <submittedName>
        <fullName evidence="2">CelD/BcsL family acetyltransferase involved in cellulose biosynthesis</fullName>
    </submittedName>
</protein>
<dbReference type="AlphaFoldDB" id="A0A542E324"/>
<organism evidence="2 3">
    <name type="scientific">Lapillicoccus jejuensis</name>
    <dbReference type="NCBI Taxonomy" id="402171"/>
    <lineage>
        <taxon>Bacteria</taxon>
        <taxon>Bacillati</taxon>
        <taxon>Actinomycetota</taxon>
        <taxon>Actinomycetes</taxon>
        <taxon>Micrococcales</taxon>
        <taxon>Intrasporangiaceae</taxon>
        <taxon>Lapillicoccus</taxon>
    </lineage>
</organism>
<dbReference type="SUPFAM" id="SSF55729">
    <property type="entry name" value="Acyl-CoA N-acyltransferases (Nat)"/>
    <property type="match status" value="1"/>
</dbReference>
<sequence length="402" mass="44295">MTARQGGTYDVRCHTRADVEPLLPAWCALAERVPPRNPLAGPQAVLAWYDALLPEGDERVLAVTHPGDGLVAVLPLFVHRWLPGARWRGAPYRDAVRSLHLAGALLDPLLHEVSEPLLDPAHDRAALAAAVGWLHRHERWDWVDLELRDDQPWPEPRWLSDVGARPAIVPGAPVPQVCVPLDGDEPWRPRRNLRESLRRFRSRTARAGGEWALTSVAAGEPGWPAALADLRRLHGDRAGLDRGPGHADVLEVPSQGRLLEGLARRAPYAGATVHRVERDGRAVAALLTFAVGDTLWVSVSGVADEAWELSPVTALQEHALRRAEAEGRRRMLFSPGVDTAKLRWSDQLVTTRRFTLVGDRPGSARVYRAVGMLRAHRTITRELRRFGPVSDAVSGSQDSGVR</sequence>
<comment type="caution">
    <text evidence="2">The sequence shown here is derived from an EMBL/GenBank/DDBJ whole genome shotgun (WGS) entry which is preliminary data.</text>
</comment>
<dbReference type="OrthoDB" id="9808976at2"/>
<name>A0A542E324_9MICO</name>
<dbReference type="GO" id="GO:0016740">
    <property type="term" value="F:transferase activity"/>
    <property type="evidence" value="ECO:0007669"/>
    <property type="project" value="UniProtKB-KW"/>
</dbReference>
<dbReference type="EMBL" id="VFMN01000001">
    <property type="protein sequence ID" value="TQJ09738.1"/>
    <property type="molecule type" value="Genomic_DNA"/>
</dbReference>
<proteinExistence type="predicted"/>
<dbReference type="InterPro" id="IPR038740">
    <property type="entry name" value="BioF2-like_GNAT_dom"/>
</dbReference>
<keyword evidence="3" id="KW-1185">Reference proteome</keyword>
<dbReference type="Proteomes" id="UP000317893">
    <property type="component" value="Unassembled WGS sequence"/>
</dbReference>
<dbReference type="Pfam" id="PF13480">
    <property type="entry name" value="Acetyltransf_6"/>
    <property type="match status" value="1"/>
</dbReference>
<accession>A0A542E324</accession>
<feature type="domain" description="BioF2-like acetyltransferase" evidence="1">
    <location>
        <begin position="191"/>
        <end position="338"/>
    </location>
</feature>
<evidence type="ECO:0000259" key="1">
    <source>
        <dbReference type="Pfam" id="PF13480"/>
    </source>
</evidence>
<keyword evidence="2" id="KW-0808">Transferase</keyword>
<dbReference type="RefSeq" id="WP_141849062.1">
    <property type="nucleotide sequence ID" value="NZ_BAAAPR010000007.1"/>
</dbReference>
<evidence type="ECO:0000313" key="2">
    <source>
        <dbReference type="EMBL" id="TQJ09738.1"/>
    </source>
</evidence>
<dbReference type="InterPro" id="IPR016181">
    <property type="entry name" value="Acyl_CoA_acyltransferase"/>
</dbReference>
<evidence type="ECO:0000313" key="3">
    <source>
        <dbReference type="Proteomes" id="UP000317893"/>
    </source>
</evidence>
<reference evidence="2 3" key="1">
    <citation type="submission" date="2019-06" db="EMBL/GenBank/DDBJ databases">
        <title>Sequencing the genomes of 1000 actinobacteria strains.</title>
        <authorList>
            <person name="Klenk H.-P."/>
        </authorList>
    </citation>
    <scope>NUCLEOTIDE SEQUENCE [LARGE SCALE GENOMIC DNA]</scope>
    <source>
        <strain evidence="2 3">DSM 18607</strain>
    </source>
</reference>
<gene>
    <name evidence="2" type="ORF">FB458_2852</name>
</gene>